<dbReference type="InterPro" id="IPR036291">
    <property type="entry name" value="NAD(P)-bd_dom_sf"/>
</dbReference>
<dbReference type="GO" id="GO:0051287">
    <property type="term" value="F:NAD binding"/>
    <property type="evidence" value="ECO:0007669"/>
    <property type="project" value="InterPro"/>
</dbReference>
<dbReference type="AlphaFoldDB" id="A0A9D1LCJ5"/>
<dbReference type="Proteomes" id="UP000824072">
    <property type="component" value="Unassembled WGS sequence"/>
</dbReference>
<sequence>MDILVLGGDRRFTILTKMLVARGLHARWVGDAEEGVPLAPLEAVGRAEMIVLNSPLKLAGVSWEDVLKEAQPGTQFIFCGPQPMPAGAEGIDLSQDETFLRRNARLTAEGAIFSAAGVLESALMDCRVLVIGWGRIGRALAEKLLALGAKVTVASRSERNRRAAMLLGAQAVDTSELSGALPGHQVVFSTPAVPVLGRGELSRLDPECLVIDLSSAPYGVDLSAAREKNIRAWREPGLPGRYCPESAARVLLSHILDLRKGGVRHD</sequence>
<gene>
    <name evidence="2" type="ORF">IAB02_08180</name>
</gene>
<dbReference type="Gene3D" id="3.40.50.720">
    <property type="entry name" value="NAD(P)-binding Rossmann-like Domain"/>
    <property type="match status" value="1"/>
</dbReference>
<protein>
    <submittedName>
        <fullName evidence="2">NAD(P)-binding domain-containing protein</fullName>
    </submittedName>
</protein>
<accession>A0A9D1LCJ5</accession>
<organism evidence="2 3">
    <name type="scientific">Candidatus Pullichristensenella excrementigallinarum</name>
    <dbReference type="NCBI Taxonomy" id="2840907"/>
    <lineage>
        <taxon>Bacteria</taxon>
        <taxon>Bacillati</taxon>
        <taxon>Bacillota</taxon>
        <taxon>Clostridia</taxon>
        <taxon>Candidatus Pullichristensenella</taxon>
    </lineage>
</organism>
<name>A0A9D1LCJ5_9FIRM</name>
<dbReference type="EMBL" id="DVMU01000184">
    <property type="protein sequence ID" value="HIU34525.1"/>
    <property type="molecule type" value="Genomic_DNA"/>
</dbReference>
<dbReference type="Pfam" id="PF02826">
    <property type="entry name" value="2-Hacid_dh_C"/>
    <property type="match status" value="1"/>
</dbReference>
<feature type="domain" description="D-isomer specific 2-hydroxyacid dehydrogenase NAD-binding" evidence="1">
    <location>
        <begin position="114"/>
        <end position="177"/>
    </location>
</feature>
<dbReference type="SUPFAM" id="SSF51735">
    <property type="entry name" value="NAD(P)-binding Rossmann-fold domains"/>
    <property type="match status" value="1"/>
</dbReference>
<evidence type="ECO:0000259" key="1">
    <source>
        <dbReference type="Pfam" id="PF02826"/>
    </source>
</evidence>
<proteinExistence type="predicted"/>
<evidence type="ECO:0000313" key="3">
    <source>
        <dbReference type="Proteomes" id="UP000824072"/>
    </source>
</evidence>
<reference evidence="2" key="1">
    <citation type="submission" date="2020-10" db="EMBL/GenBank/DDBJ databases">
        <authorList>
            <person name="Gilroy R."/>
        </authorList>
    </citation>
    <scope>NUCLEOTIDE SEQUENCE</scope>
    <source>
        <strain evidence="2">ChiHcec3-11533</strain>
    </source>
</reference>
<evidence type="ECO:0000313" key="2">
    <source>
        <dbReference type="EMBL" id="HIU34525.1"/>
    </source>
</evidence>
<comment type="caution">
    <text evidence="2">The sequence shown here is derived from an EMBL/GenBank/DDBJ whole genome shotgun (WGS) entry which is preliminary data.</text>
</comment>
<dbReference type="InterPro" id="IPR006140">
    <property type="entry name" value="D-isomer_DH_NAD-bd"/>
</dbReference>
<reference evidence="2" key="2">
    <citation type="journal article" date="2021" name="PeerJ">
        <title>Extensive microbial diversity within the chicken gut microbiome revealed by metagenomics and culture.</title>
        <authorList>
            <person name="Gilroy R."/>
            <person name="Ravi A."/>
            <person name="Getino M."/>
            <person name="Pursley I."/>
            <person name="Horton D.L."/>
            <person name="Alikhan N.F."/>
            <person name="Baker D."/>
            <person name="Gharbi K."/>
            <person name="Hall N."/>
            <person name="Watson M."/>
            <person name="Adriaenssens E.M."/>
            <person name="Foster-Nyarko E."/>
            <person name="Jarju S."/>
            <person name="Secka A."/>
            <person name="Antonio M."/>
            <person name="Oren A."/>
            <person name="Chaudhuri R.R."/>
            <person name="La Ragione R."/>
            <person name="Hildebrand F."/>
            <person name="Pallen M.J."/>
        </authorList>
    </citation>
    <scope>NUCLEOTIDE SEQUENCE</scope>
    <source>
        <strain evidence="2">ChiHcec3-11533</strain>
    </source>
</reference>